<evidence type="ECO:0000256" key="1">
    <source>
        <dbReference type="ARBA" id="ARBA00004370"/>
    </source>
</evidence>
<keyword evidence="4 5" id="KW-0472">Membrane</keyword>
<dbReference type="EMBL" id="CP159373">
    <property type="protein sequence ID" value="XCN71330.1"/>
    <property type="molecule type" value="Genomic_DNA"/>
</dbReference>
<dbReference type="AlphaFoldDB" id="A0AAU8LQM3"/>
<dbReference type="Pfam" id="PF01124">
    <property type="entry name" value="MAPEG"/>
    <property type="match status" value="1"/>
</dbReference>
<feature type="transmembrane region" description="Helical" evidence="5">
    <location>
        <begin position="33"/>
        <end position="54"/>
    </location>
</feature>
<evidence type="ECO:0000256" key="4">
    <source>
        <dbReference type="ARBA" id="ARBA00023136"/>
    </source>
</evidence>
<dbReference type="Gene3D" id="1.20.120.550">
    <property type="entry name" value="Membrane associated eicosanoid/glutathione metabolism-like domain"/>
    <property type="match status" value="1"/>
</dbReference>
<evidence type="ECO:0000256" key="5">
    <source>
        <dbReference type="SAM" id="Phobius"/>
    </source>
</evidence>
<keyword evidence="2 5" id="KW-0812">Transmembrane</keyword>
<dbReference type="SUPFAM" id="SSF161084">
    <property type="entry name" value="MAPEG domain-like"/>
    <property type="match status" value="1"/>
</dbReference>
<comment type="subcellular location">
    <subcellularLocation>
        <location evidence="1">Membrane</location>
    </subcellularLocation>
</comment>
<dbReference type="InterPro" id="IPR023352">
    <property type="entry name" value="MAPEG-like_dom_sf"/>
</dbReference>
<feature type="transmembrane region" description="Helical" evidence="5">
    <location>
        <begin position="154"/>
        <end position="179"/>
    </location>
</feature>
<evidence type="ECO:0000256" key="3">
    <source>
        <dbReference type="ARBA" id="ARBA00022989"/>
    </source>
</evidence>
<dbReference type="GO" id="GO:0016020">
    <property type="term" value="C:membrane"/>
    <property type="evidence" value="ECO:0007669"/>
    <property type="project" value="UniProtKB-SubCell"/>
</dbReference>
<feature type="transmembrane region" description="Helical" evidence="5">
    <location>
        <begin position="74"/>
        <end position="95"/>
    </location>
</feature>
<name>A0AAU8LQM3_9BACT</name>
<accession>A0AAU8LQM3</accession>
<dbReference type="InterPro" id="IPR001129">
    <property type="entry name" value="Membr-assoc_MAPEG"/>
</dbReference>
<dbReference type="KEGG" id="eaj:Q3M24_13520"/>
<reference evidence="6" key="1">
    <citation type="journal article" date="2024" name="Syst. Appl. Microbiol.">
        <title>First single-strain enrichments of Electrothrix cable bacteria, description of E. aestuarii sp. nov. and E. rattekaaiensis sp. nov., and proposal of a cable bacteria taxonomy following the rules of the SeqCode.</title>
        <authorList>
            <person name="Plum-Jensen L.E."/>
            <person name="Schramm A."/>
            <person name="Marshall I.P.G."/>
        </authorList>
    </citation>
    <scope>NUCLEOTIDE SEQUENCE</scope>
    <source>
        <strain evidence="6">Rat1</strain>
    </source>
</reference>
<keyword evidence="3 5" id="KW-1133">Transmembrane helix</keyword>
<sequence>MSTKDTSSLGPDGMPLLNESEIRRGKVLGWRNFLGGFFAPLVMGLPIAFLIYSFGDTENYRQNISTLFPSKAHWVLLTAFVFSRLSAFLNLFPLLEKEKVMRPDSGNLRSNMKIFRALGNGPSHAVVMNMEGQIGRYNRANRSMENFVEHAAPVGVNAVLLSLCFPFPTFMLICIYALARIAHQVLYINVGYGSRGYGIGFFLGTAVTGTFEVLLLFAAFST</sequence>
<feature type="transmembrane region" description="Helical" evidence="5">
    <location>
        <begin position="199"/>
        <end position="220"/>
    </location>
</feature>
<reference evidence="6" key="2">
    <citation type="submission" date="2024-06" db="EMBL/GenBank/DDBJ databases">
        <authorList>
            <person name="Plum-Jensen L.E."/>
            <person name="Schramm A."/>
            <person name="Marshall I.P.G."/>
        </authorList>
    </citation>
    <scope>NUCLEOTIDE SEQUENCE</scope>
    <source>
        <strain evidence="6">Rat1</strain>
    </source>
</reference>
<evidence type="ECO:0000256" key="2">
    <source>
        <dbReference type="ARBA" id="ARBA00022692"/>
    </source>
</evidence>
<evidence type="ECO:0000313" key="6">
    <source>
        <dbReference type="EMBL" id="XCN71330.1"/>
    </source>
</evidence>
<protein>
    <submittedName>
        <fullName evidence="6">MAPEG family protein</fullName>
    </submittedName>
</protein>
<gene>
    <name evidence="6" type="ORF">Q3M24_13520</name>
</gene>
<organism evidence="6">
    <name type="scientific">Candidatus Electrothrix aestuarii</name>
    <dbReference type="NCBI Taxonomy" id="3062594"/>
    <lineage>
        <taxon>Bacteria</taxon>
        <taxon>Pseudomonadati</taxon>
        <taxon>Thermodesulfobacteriota</taxon>
        <taxon>Desulfobulbia</taxon>
        <taxon>Desulfobulbales</taxon>
        <taxon>Desulfobulbaceae</taxon>
        <taxon>Candidatus Electrothrix</taxon>
    </lineage>
</organism>
<proteinExistence type="predicted"/>